<comment type="subcellular location">
    <subcellularLocation>
        <location evidence="1">Cell membrane</location>
        <topology evidence="1">Multi-pass membrane protein</topology>
    </subcellularLocation>
</comment>
<protein>
    <submittedName>
        <fullName evidence="8">DoxX family protein</fullName>
    </submittedName>
</protein>
<accession>A0ABS2K155</accession>
<name>A0ABS2K155_9GAMM</name>
<feature type="transmembrane region" description="Helical" evidence="7">
    <location>
        <begin position="95"/>
        <end position="116"/>
    </location>
</feature>
<keyword evidence="6 7" id="KW-0472">Membrane</keyword>
<organism evidence="8 9">
    <name type="scientific">Dyella flava</name>
    <dbReference type="NCBI Taxonomy" id="1920170"/>
    <lineage>
        <taxon>Bacteria</taxon>
        <taxon>Pseudomonadati</taxon>
        <taxon>Pseudomonadota</taxon>
        <taxon>Gammaproteobacteria</taxon>
        <taxon>Lysobacterales</taxon>
        <taxon>Rhodanobacteraceae</taxon>
        <taxon>Dyella</taxon>
    </lineage>
</organism>
<evidence type="ECO:0000256" key="7">
    <source>
        <dbReference type="SAM" id="Phobius"/>
    </source>
</evidence>
<dbReference type="Pfam" id="PF07681">
    <property type="entry name" value="DoxX"/>
    <property type="match status" value="1"/>
</dbReference>
<evidence type="ECO:0000313" key="8">
    <source>
        <dbReference type="EMBL" id="MBM7124467.1"/>
    </source>
</evidence>
<reference evidence="8" key="1">
    <citation type="submission" date="2020-10" db="EMBL/GenBank/DDBJ databases">
        <title>Phylogeny of dyella-like bacteria.</title>
        <authorList>
            <person name="Fu J."/>
        </authorList>
    </citation>
    <scope>NUCLEOTIDE SEQUENCE</scope>
    <source>
        <strain evidence="8">DHOC52</strain>
    </source>
</reference>
<evidence type="ECO:0000256" key="4">
    <source>
        <dbReference type="ARBA" id="ARBA00022692"/>
    </source>
</evidence>
<dbReference type="InterPro" id="IPR032808">
    <property type="entry name" value="DoxX"/>
</dbReference>
<gene>
    <name evidence="8" type="ORF">ISP19_03665</name>
</gene>
<keyword evidence="5 7" id="KW-1133">Transmembrane helix</keyword>
<dbReference type="PANTHER" id="PTHR33452:SF1">
    <property type="entry name" value="INNER MEMBRANE PROTEIN YPHA-RELATED"/>
    <property type="match status" value="1"/>
</dbReference>
<keyword evidence="9" id="KW-1185">Reference proteome</keyword>
<dbReference type="PANTHER" id="PTHR33452">
    <property type="entry name" value="OXIDOREDUCTASE CATD-RELATED"/>
    <property type="match status" value="1"/>
</dbReference>
<keyword evidence="3" id="KW-1003">Cell membrane</keyword>
<evidence type="ECO:0000256" key="5">
    <source>
        <dbReference type="ARBA" id="ARBA00022989"/>
    </source>
</evidence>
<feature type="transmembrane region" description="Helical" evidence="7">
    <location>
        <begin position="31"/>
        <end position="51"/>
    </location>
</feature>
<comment type="caution">
    <text evidence="8">The sequence shown here is derived from an EMBL/GenBank/DDBJ whole genome shotgun (WGS) entry which is preliminary data.</text>
</comment>
<dbReference type="EMBL" id="JADIKE010000027">
    <property type="protein sequence ID" value="MBM7124467.1"/>
    <property type="molecule type" value="Genomic_DNA"/>
</dbReference>
<evidence type="ECO:0000256" key="6">
    <source>
        <dbReference type="ARBA" id="ARBA00023136"/>
    </source>
</evidence>
<comment type="similarity">
    <text evidence="2">Belongs to the DoxX family.</text>
</comment>
<proteinExistence type="inferred from homology"/>
<sequence>MEIASAVTPAASRLRGRFAAWNQCADLASRLISHSLLALVCRVSIAAIFFLSGRTKVTGFLTLKPGTYELFRTDYRLPFVRPEIAAHIAAYSEHFFPLLLILGLFTRGAALALLGMTTVIEVFVYPDAWPTHLSWAGLMLYLIGRGGGKLSLDKVFGIK</sequence>
<evidence type="ECO:0000313" key="9">
    <source>
        <dbReference type="Proteomes" id="UP001430149"/>
    </source>
</evidence>
<dbReference type="Proteomes" id="UP001430149">
    <property type="component" value="Unassembled WGS sequence"/>
</dbReference>
<dbReference type="InterPro" id="IPR051907">
    <property type="entry name" value="DoxX-like_oxidoreductase"/>
</dbReference>
<evidence type="ECO:0000256" key="2">
    <source>
        <dbReference type="ARBA" id="ARBA00006679"/>
    </source>
</evidence>
<evidence type="ECO:0000256" key="3">
    <source>
        <dbReference type="ARBA" id="ARBA00022475"/>
    </source>
</evidence>
<evidence type="ECO:0000256" key="1">
    <source>
        <dbReference type="ARBA" id="ARBA00004651"/>
    </source>
</evidence>
<dbReference type="RefSeq" id="WP_204679992.1">
    <property type="nucleotide sequence ID" value="NZ_BSNR01000017.1"/>
</dbReference>
<keyword evidence="4 7" id="KW-0812">Transmembrane</keyword>